<accession>A0ABW3RVJ1</accession>
<evidence type="ECO:0000259" key="1">
    <source>
        <dbReference type="Pfam" id="PF22599"/>
    </source>
</evidence>
<evidence type="ECO:0000313" key="2">
    <source>
        <dbReference type="EMBL" id="MFD1175915.1"/>
    </source>
</evidence>
<dbReference type="Proteomes" id="UP001597262">
    <property type="component" value="Unassembled WGS sequence"/>
</dbReference>
<dbReference type="RefSeq" id="WP_379317743.1">
    <property type="nucleotide sequence ID" value="NZ_JBHTLM010000003.1"/>
</dbReference>
<dbReference type="Pfam" id="PF22599">
    <property type="entry name" value="SecDF_P1_head"/>
    <property type="match status" value="1"/>
</dbReference>
<proteinExistence type="predicted"/>
<dbReference type="InterPro" id="IPR054384">
    <property type="entry name" value="SecDF_P1_head"/>
</dbReference>
<dbReference type="EMBL" id="JBHTLM010000003">
    <property type="protein sequence ID" value="MFD1175915.1"/>
    <property type="molecule type" value="Genomic_DNA"/>
</dbReference>
<protein>
    <recommendedName>
        <fullName evidence="1">SecDF P1 head subdomain domain-containing protein</fullName>
    </recommendedName>
</protein>
<dbReference type="Gene3D" id="3.30.1360.200">
    <property type="match status" value="1"/>
</dbReference>
<feature type="domain" description="SecDF P1 head subdomain" evidence="1">
    <location>
        <begin position="56"/>
        <end position="142"/>
    </location>
</feature>
<gene>
    <name evidence="2" type="ORF">ACFQ3W_06290</name>
</gene>
<name>A0ABW3RVJ1_9BACL</name>
<comment type="caution">
    <text evidence="2">The sequence shown here is derived from an EMBL/GenBank/DDBJ whole genome shotgun (WGS) entry which is preliminary data.</text>
</comment>
<sequence>MEIAPFENEKEGEGTLLKMILYLMILISNGLHLGMDVPEIGQEQAVVTFEDKDGIILATGADLSSVQITYGEQMDCQVTGKFKDPKKLEEMTRNMIGETLSIYGNDELIISVVVSGEITSGDFTISGGFTLERAKEVAELLKESME</sequence>
<organism evidence="2 3">
    <name type="scientific">Paenibacillus puldeungensis</name>
    <dbReference type="NCBI Taxonomy" id="696536"/>
    <lineage>
        <taxon>Bacteria</taxon>
        <taxon>Bacillati</taxon>
        <taxon>Bacillota</taxon>
        <taxon>Bacilli</taxon>
        <taxon>Bacillales</taxon>
        <taxon>Paenibacillaceae</taxon>
        <taxon>Paenibacillus</taxon>
    </lineage>
</organism>
<keyword evidence="3" id="KW-1185">Reference proteome</keyword>
<evidence type="ECO:0000313" key="3">
    <source>
        <dbReference type="Proteomes" id="UP001597262"/>
    </source>
</evidence>
<reference evidence="3" key="1">
    <citation type="journal article" date="2019" name="Int. J. Syst. Evol. Microbiol.">
        <title>The Global Catalogue of Microorganisms (GCM) 10K type strain sequencing project: providing services to taxonomists for standard genome sequencing and annotation.</title>
        <authorList>
            <consortium name="The Broad Institute Genomics Platform"/>
            <consortium name="The Broad Institute Genome Sequencing Center for Infectious Disease"/>
            <person name="Wu L."/>
            <person name="Ma J."/>
        </authorList>
    </citation>
    <scope>NUCLEOTIDE SEQUENCE [LARGE SCALE GENOMIC DNA]</scope>
    <source>
        <strain evidence="3">CCUG 59189</strain>
    </source>
</reference>